<dbReference type="EMBL" id="JADGJH010001071">
    <property type="protein sequence ID" value="KAJ3119331.1"/>
    <property type="molecule type" value="Genomic_DNA"/>
</dbReference>
<gene>
    <name evidence="1" type="ORF">HK100_000367</name>
</gene>
<organism evidence="1 2">
    <name type="scientific">Physocladia obscura</name>
    <dbReference type="NCBI Taxonomy" id="109957"/>
    <lineage>
        <taxon>Eukaryota</taxon>
        <taxon>Fungi</taxon>
        <taxon>Fungi incertae sedis</taxon>
        <taxon>Chytridiomycota</taxon>
        <taxon>Chytridiomycota incertae sedis</taxon>
        <taxon>Chytridiomycetes</taxon>
        <taxon>Chytridiales</taxon>
        <taxon>Chytriomycetaceae</taxon>
        <taxon>Physocladia</taxon>
    </lineage>
</organism>
<sequence length="145" mass="16267">MIRVGAIEKQGVGDLFNLKYLMSLEFARKRTAVEAEQHLADSVSEVRENIAGERTANKRPVTYQLESVLRIIPSSYNTPPDVLKLVSSAFAECDDLSFFRVVDLRTTNWAIFESVPSGVMESCSTSIEKQWSRPIVNYGLSGDYI</sequence>
<dbReference type="Proteomes" id="UP001211907">
    <property type="component" value="Unassembled WGS sequence"/>
</dbReference>
<name>A0AAD5XBV1_9FUNG</name>
<evidence type="ECO:0000313" key="1">
    <source>
        <dbReference type="EMBL" id="KAJ3119331.1"/>
    </source>
</evidence>
<comment type="caution">
    <text evidence="1">The sequence shown here is derived from an EMBL/GenBank/DDBJ whole genome shotgun (WGS) entry which is preliminary data.</text>
</comment>
<evidence type="ECO:0000313" key="2">
    <source>
        <dbReference type="Proteomes" id="UP001211907"/>
    </source>
</evidence>
<protein>
    <submittedName>
        <fullName evidence="1">Uncharacterized protein</fullName>
    </submittedName>
</protein>
<reference evidence="1" key="1">
    <citation type="submission" date="2020-05" db="EMBL/GenBank/DDBJ databases">
        <title>Phylogenomic resolution of chytrid fungi.</title>
        <authorList>
            <person name="Stajich J.E."/>
            <person name="Amses K."/>
            <person name="Simmons R."/>
            <person name="Seto K."/>
            <person name="Myers J."/>
            <person name="Bonds A."/>
            <person name="Quandt C.A."/>
            <person name="Barry K."/>
            <person name="Liu P."/>
            <person name="Grigoriev I."/>
            <person name="Longcore J.E."/>
            <person name="James T.Y."/>
        </authorList>
    </citation>
    <scope>NUCLEOTIDE SEQUENCE</scope>
    <source>
        <strain evidence="1">JEL0513</strain>
    </source>
</reference>
<proteinExistence type="predicted"/>
<accession>A0AAD5XBV1</accession>
<keyword evidence="2" id="KW-1185">Reference proteome</keyword>
<dbReference type="AlphaFoldDB" id="A0AAD5XBV1"/>